<dbReference type="InterPro" id="IPR027417">
    <property type="entry name" value="P-loop_NTPase"/>
</dbReference>
<comment type="catalytic activity">
    <reaction evidence="9 10">
        <text>dTMP + ATP = dTDP + ADP</text>
        <dbReference type="Rhea" id="RHEA:13517"/>
        <dbReference type="ChEBI" id="CHEBI:30616"/>
        <dbReference type="ChEBI" id="CHEBI:58369"/>
        <dbReference type="ChEBI" id="CHEBI:63528"/>
        <dbReference type="ChEBI" id="CHEBI:456216"/>
        <dbReference type="EC" id="2.7.4.9"/>
    </reaction>
</comment>
<dbReference type="PANTHER" id="PTHR10344">
    <property type="entry name" value="THYMIDYLATE KINASE"/>
    <property type="match status" value="1"/>
</dbReference>
<dbReference type="EC" id="2.7.4.9" evidence="2 10"/>
<dbReference type="Proteomes" id="UP001602119">
    <property type="component" value="Unassembled WGS sequence"/>
</dbReference>
<comment type="caution">
    <text evidence="12">The sequence shown here is derived from an EMBL/GenBank/DDBJ whole genome shotgun (WGS) entry which is preliminary data.</text>
</comment>
<evidence type="ECO:0000256" key="5">
    <source>
        <dbReference type="ARBA" id="ARBA00022727"/>
    </source>
</evidence>
<dbReference type="GO" id="GO:0004798">
    <property type="term" value="F:dTMP kinase activity"/>
    <property type="evidence" value="ECO:0007669"/>
    <property type="project" value="UniProtKB-EC"/>
</dbReference>
<comment type="caution">
    <text evidence="10">Lacks conserved residue(s) required for the propagation of feature annotation.</text>
</comment>
<dbReference type="EMBL" id="JBIAXI010000049">
    <property type="protein sequence ID" value="MFF4779389.1"/>
    <property type="molecule type" value="Genomic_DNA"/>
</dbReference>
<dbReference type="RefSeq" id="WP_387348132.1">
    <property type="nucleotide sequence ID" value="NZ_JBIAXI010000049.1"/>
</dbReference>
<keyword evidence="7 10" id="KW-0418">Kinase</keyword>
<gene>
    <name evidence="10 12" type="primary">tmk</name>
    <name evidence="12" type="ORF">ACFY05_41900</name>
</gene>
<dbReference type="PANTHER" id="PTHR10344:SF4">
    <property type="entry name" value="UMP-CMP KINASE 2, MITOCHONDRIAL"/>
    <property type="match status" value="1"/>
</dbReference>
<evidence type="ECO:0000313" key="12">
    <source>
        <dbReference type="EMBL" id="MFF4779389.1"/>
    </source>
</evidence>
<keyword evidence="8 10" id="KW-0067">ATP-binding</keyword>
<evidence type="ECO:0000256" key="8">
    <source>
        <dbReference type="ARBA" id="ARBA00022840"/>
    </source>
</evidence>
<evidence type="ECO:0000313" key="13">
    <source>
        <dbReference type="Proteomes" id="UP001602119"/>
    </source>
</evidence>
<dbReference type="NCBIfam" id="TIGR00041">
    <property type="entry name" value="DTMP_kinase"/>
    <property type="match status" value="1"/>
</dbReference>
<evidence type="ECO:0000256" key="7">
    <source>
        <dbReference type="ARBA" id="ARBA00022777"/>
    </source>
</evidence>
<evidence type="ECO:0000256" key="6">
    <source>
        <dbReference type="ARBA" id="ARBA00022741"/>
    </source>
</evidence>
<dbReference type="InterPro" id="IPR039430">
    <property type="entry name" value="Thymidylate_kin-like_dom"/>
</dbReference>
<dbReference type="InterPro" id="IPR018094">
    <property type="entry name" value="Thymidylate_kinase"/>
</dbReference>
<evidence type="ECO:0000256" key="2">
    <source>
        <dbReference type="ARBA" id="ARBA00012980"/>
    </source>
</evidence>
<evidence type="ECO:0000259" key="11">
    <source>
        <dbReference type="Pfam" id="PF02223"/>
    </source>
</evidence>
<dbReference type="Pfam" id="PF02223">
    <property type="entry name" value="Thymidylate_kin"/>
    <property type="match status" value="1"/>
</dbReference>
<evidence type="ECO:0000256" key="1">
    <source>
        <dbReference type="ARBA" id="ARBA00009776"/>
    </source>
</evidence>
<comment type="similarity">
    <text evidence="1 10">Belongs to the thymidylate kinase family.</text>
</comment>
<keyword evidence="5 10" id="KW-0545">Nucleotide biosynthesis</keyword>
<dbReference type="HAMAP" id="MF_00165">
    <property type="entry name" value="Thymidylate_kinase"/>
    <property type="match status" value="1"/>
</dbReference>
<comment type="function">
    <text evidence="10">Phosphorylation of dTMP to form dTDP in both de novo and salvage pathways of dTTP synthesis.</text>
</comment>
<evidence type="ECO:0000256" key="9">
    <source>
        <dbReference type="ARBA" id="ARBA00048743"/>
    </source>
</evidence>
<protein>
    <recommendedName>
        <fullName evidence="3 10">Thymidylate kinase</fullName>
        <ecNumber evidence="2 10">2.7.4.9</ecNumber>
    </recommendedName>
    <alternativeName>
        <fullName evidence="10">dTMP kinase</fullName>
    </alternativeName>
</protein>
<sequence>MAGLFVTLDGPGGAGKSTLLRLVAEHLAASGHPVLATRQPSDRQLGQIARHHTATFTGTALACLVAADRFHHLAAEIQPALNADQLVICDRYVPSSYVLQNLDGVPLEYVRQLNAPALRPALAVLVTAPAAVLEQRLADRGAHSRFEHPGSSAAEADRYAGLADVLVEDGFPPHWVDTGDVPPQVAARTIADHVSALWSRR</sequence>
<reference evidence="12 13" key="1">
    <citation type="submission" date="2024-10" db="EMBL/GenBank/DDBJ databases">
        <title>The Natural Products Discovery Center: Release of the First 8490 Sequenced Strains for Exploring Actinobacteria Biosynthetic Diversity.</title>
        <authorList>
            <person name="Kalkreuter E."/>
            <person name="Kautsar S.A."/>
            <person name="Yang D."/>
            <person name="Bader C.D."/>
            <person name="Teijaro C.N."/>
            <person name="Fluegel L."/>
            <person name="Davis C.M."/>
            <person name="Simpson J.R."/>
            <person name="Lauterbach L."/>
            <person name="Steele A.D."/>
            <person name="Gui C."/>
            <person name="Meng S."/>
            <person name="Li G."/>
            <person name="Viehrig K."/>
            <person name="Ye F."/>
            <person name="Su P."/>
            <person name="Kiefer A.F."/>
            <person name="Nichols A."/>
            <person name="Cepeda A.J."/>
            <person name="Yan W."/>
            <person name="Fan B."/>
            <person name="Jiang Y."/>
            <person name="Adhikari A."/>
            <person name="Zheng C.-J."/>
            <person name="Schuster L."/>
            <person name="Cowan T.M."/>
            <person name="Smanski M.J."/>
            <person name="Chevrette M.G."/>
            <person name="De Carvalho L.P.S."/>
            <person name="Shen B."/>
        </authorList>
    </citation>
    <scope>NUCLEOTIDE SEQUENCE [LARGE SCALE GENOMIC DNA]</scope>
    <source>
        <strain evidence="12 13">NPDC001281</strain>
    </source>
</reference>
<evidence type="ECO:0000256" key="3">
    <source>
        <dbReference type="ARBA" id="ARBA00017144"/>
    </source>
</evidence>
<keyword evidence="4 10" id="KW-0808">Transferase</keyword>
<feature type="domain" description="Thymidylate kinase-like" evidence="11">
    <location>
        <begin position="8"/>
        <end position="146"/>
    </location>
</feature>
<evidence type="ECO:0000256" key="4">
    <source>
        <dbReference type="ARBA" id="ARBA00022679"/>
    </source>
</evidence>
<keyword evidence="13" id="KW-1185">Reference proteome</keyword>
<dbReference type="SUPFAM" id="SSF52540">
    <property type="entry name" value="P-loop containing nucleoside triphosphate hydrolases"/>
    <property type="match status" value="1"/>
</dbReference>
<dbReference type="CDD" id="cd01672">
    <property type="entry name" value="TMPK"/>
    <property type="match status" value="1"/>
</dbReference>
<proteinExistence type="inferred from homology"/>
<dbReference type="Gene3D" id="3.40.50.300">
    <property type="entry name" value="P-loop containing nucleotide triphosphate hydrolases"/>
    <property type="match status" value="1"/>
</dbReference>
<name>A0ABW6VJ44_MICFU</name>
<organism evidence="12 13">
    <name type="scientific">Microtetraspora fusca</name>
    <dbReference type="NCBI Taxonomy" id="1997"/>
    <lineage>
        <taxon>Bacteria</taxon>
        <taxon>Bacillati</taxon>
        <taxon>Actinomycetota</taxon>
        <taxon>Actinomycetes</taxon>
        <taxon>Streptosporangiales</taxon>
        <taxon>Streptosporangiaceae</taxon>
        <taxon>Microtetraspora</taxon>
    </lineage>
</organism>
<keyword evidence="6 10" id="KW-0547">Nucleotide-binding</keyword>
<evidence type="ECO:0000256" key="10">
    <source>
        <dbReference type="HAMAP-Rule" id="MF_00165"/>
    </source>
</evidence>
<accession>A0ABW6VJ44</accession>